<evidence type="ECO:0000256" key="1">
    <source>
        <dbReference type="SAM" id="SignalP"/>
    </source>
</evidence>
<dbReference type="SMART" id="SM00409">
    <property type="entry name" value="IG"/>
    <property type="match status" value="1"/>
</dbReference>
<dbReference type="PANTHER" id="PTHR23267">
    <property type="entry name" value="IMMUNOGLOBULIN LIGHT CHAIN"/>
    <property type="match status" value="1"/>
</dbReference>
<keyword evidence="1" id="KW-0732">Signal</keyword>
<evidence type="ECO:0000259" key="2">
    <source>
        <dbReference type="PROSITE" id="PS50835"/>
    </source>
</evidence>
<dbReference type="PROSITE" id="PS50835">
    <property type="entry name" value="IG_LIKE"/>
    <property type="match status" value="2"/>
</dbReference>
<dbReference type="InterPro" id="IPR003597">
    <property type="entry name" value="Ig_C1-set"/>
</dbReference>
<accession>A0A3P9A9A1</accession>
<dbReference type="InterPro" id="IPR013106">
    <property type="entry name" value="Ig_V-set"/>
</dbReference>
<evidence type="ECO:0000313" key="3">
    <source>
        <dbReference type="Ensembl" id="ENSELUP00000037776.3"/>
    </source>
</evidence>
<dbReference type="InterPro" id="IPR003599">
    <property type="entry name" value="Ig_sub"/>
</dbReference>
<dbReference type="Proteomes" id="UP000265140">
    <property type="component" value="Chromosome 10"/>
</dbReference>
<reference evidence="3" key="2">
    <citation type="submission" date="2020-02" db="EMBL/GenBank/DDBJ databases">
        <title>Esox lucius (northern pike) genome, fEsoLuc1, primary haplotype.</title>
        <authorList>
            <person name="Myers G."/>
            <person name="Karagic N."/>
            <person name="Meyer A."/>
            <person name="Pippel M."/>
            <person name="Reichard M."/>
            <person name="Winkler S."/>
            <person name="Tracey A."/>
            <person name="Sims Y."/>
            <person name="Howe K."/>
            <person name="Rhie A."/>
            <person name="Formenti G."/>
            <person name="Durbin R."/>
            <person name="Fedrigo O."/>
            <person name="Jarvis E.D."/>
        </authorList>
    </citation>
    <scope>NUCLEOTIDE SEQUENCE [LARGE SCALE GENOMIC DNA]</scope>
</reference>
<dbReference type="AlphaFoldDB" id="A0A3P9A9A1"/>
<dbReference type="SMART" id="SM00406">
    <property type="entry name" value="IGv"/>
    <property type="match status" value="1"/>
</dbReference>
<dbReference type="FunFam" id="2.60.40.10:FF:001918">
    <property type="entry name" value="Immunoglobulin light 1 constant 3"/>
    <property type="match status" value="1"/>
</dbReference>
<proteinExistence type="predicted"/>
<name>A0A3P9A9A1_ESOLU</name>
<organism evidence="3 4">
    <name type="scientific">Esox lucius</name>
    <name type="common">Northern pike</name>
    <dbReference type="NCBI Taxonomy" id="8010"/>
    <lineage>
        <taxon>Eukaryota</taxon>
        <taxon>Metazoa</taxon>
        <taxon>Chordata</taxon>
        <taxon>Craniata</taxon>
        <taxon>Vertebrata</taxon>
        <taxon>Euteleostomi</taxon>
        <taxon>Actinopterygii</taxon>
        <taxon>Neopterygii</taxon>
        <taxon>Teleostei</taxon>
        <taxon>Protacanthopterygii</taxon>
        <taxon>Esociformes</taxon>
        <taxon>Esocidae</taxon>
        <taxon>Esox</taxon>
    </lineage>
</organism>
<sequence>MMMLSLILLGTLGLLVQESSADIILTQSPKSQSVSPGETVSISCSTSASVSSYLNWYLQKPGESPKLLVYYATNRQQGIPDRFSGSGSGSQFTLTISGIQGEDTGDYYCQQSLLNDFVSLWLTFGGGTRLDVGSDVRPTLTVLPPSSVELQQGKATLMCLANKGFPSGWSLNWKVDGVSTTREVTGSPGVLDKNGLYSWSSTLTLPVDQWKKVGSVTCEANQGSQAPLSETLRRDHCSE</sequence>
<feature type="domain" description="Ig-like" evidence="2">
    <location>
        <begin position="21"/>
        <end position="110"/>
    </location>
</feature>
<dbReference type="InterPro" id="IPR007110">
    <property type="entry name" value="Ig-like_dom"/>
</dbReference>
<dbReference type="Ensembl" id="ENSELUT00000027637.3">
    <property type="protein sequence ID" value="ENSELUP00000037776.3"/>
    <property type="gene ID" value="ENSELUG00000039302.1"/>
</dbReference>
<reference evidence="3" key="4">
    <citation type="submission" date="2025-09" db="UniProtKB">
        <authorList>
            <consortium name="Ensembl"/>
        </authorList>
    </citation>
    <scope>IDENTIFICATION</scope>
</reference>
<dbReference type="Pfam" id="PF07654">
    <property type="entry name" value="C1-set"/>
    <property type="match status" value="1"/>
</dbReference>
<dbReference type="SUPFAM" id="SSF48726">
    <property type="entry name" value="Immunoglobulin"/>
    <property type="match status" value="2"/>
</dbReference>
<reference evidence="4" key="1">
    <citation type="journal article" date="2014" name="PLoS ONE">
        <title>The genome and linkage map of the northern pike (Esox lucius): conserved synteny revealed between the salmonid sister group and the Neoteleostei.</title>
        <authorList>
            <person name="Rondeau E.B."/>
            <person name="Minkley D.R."/>
            <person name="Leong J.S."/>
            <person name="Messmer A.M."/>
            <person name="Jantzen J.R."/>
            <person name="von Schalburg K.R."/>
            <person name="Lemon C."/>
            <person name="Bird N.H."/>
            <person name="Koop B.F."/>
        </authorList>
    </citation>
    <scope>NUCLEOTIDE SEQUENCE</scope>
</reference>
<feature type="signal peptide" evidence="1">
    <location>
        <begin position="1"/>
        <end position="21"/>
    </location>
</feature>
<dbReference type="Gene3D" id="2.60.40.10">
    <property type="entry name" value="Immunoglobulins"/>
    <property type="match status" value="2"/>
</dbReference>
<dbReference type="InParanoid" id="A0A3P9A9A1"/>
<dbReference type="Pfam" id="PF07686">
    <property type="entry name" value="V-set"/>
    <property type="match status" value="1"/>
</dbReference>
<dbReference type="InterPro" id="IPR050150">
    <property type="entry name" value="IgV_Light_Chain"/>
</dbReference>
<dbReference type="GeneTree" id="ENSGT01030000234589"/>
<keyword evidence="4" id="KW-1185">Reference proteome</keyword>
<reference evidence="3" key="3">
    <citation type="submission" date="2025-08" db="UniProtKB">
        <authorList>
            <consortium name="Ensembl"/>
        </authorList>
    </citation>
    <scope>IDENTIFICATION</scope>
</reference>
<evidence type="ECO:0000313" key="4">
    <source>
        <dbReference type="Proteomes" id="UP000265140"/>
    </source>
</evidence>
<dbReference type="InterPro" id="IPR013783">
    <property type="entry name" value="Ig-like_fold"/>
</dbReference>
<feature type="chain" id="PRO_5044249748" description="Ig-like domain-containing protein" evidence="1">
    <location>
        <begin position="22"/>
        <end position="239"/>
    </location>
</feature>
<dbReference type="SMART" id="SM00407">
    <property type="entry name" value="IGc1"/>
    <property type="match status" value="1"/>
</dbReference>
<dbReference type="InterPro" id="IPR036179">
    <property type="entry name" value="Ig-like_dom_sf"/>
</dbReference>
<dbReference type="Bgee" id="ENSELUG00000027702">
    <property type="expression patterns" value="Expressed in head kidney and 10 other cell types or tissues"/>
</dbReference>
<feature type="domain" description="Ig-like" evidence="2">
    <location>
        <begin position="138"/>
        <end position="229"/>
    </location>
</feature>
<protein>
    <recommendedName>
        <fullName evidence="2">Ig-like domain-containing protein</fullName>
    </recommendedName>
</protein>
<dbReference type="FunFam" id="2.60.40.10:FF:001230">
    <property type="entry name" value="Immunoglobulin kappa variable 8-16"/>
    <property type="match status" value="1"/>
</dbReference>